<organism evidence="2 3">
    <name type="scientific">Piloderma croceum (strain F 1598)</name>
    <dbReference type="NCBI Taxonomy" id="765440"/>
    <lineage>
        <taxon>Eukaryota</taxon>
        <taxon>Fungi</taxon>
        <taxon>Dikarya</taxon>
        <taxon>Basidiomycota</taxon>
        <taxon>Agaricomycotina</taxon>
        <taxon>Agaricomycetes</taxon>
        <taxon>Agaricomycetidae</taxon>
        <taxon>Atheliales</taxon>
        <taxon>Atheliaceae</taxon>
        <taxon>Piloderma</taxon>
    </lineage>
</organism>
<accession>A0A0C3B6S1</accession>
<reference evidence="3" key="2">
    <citation type="submission" date="2015-01" db="EMBL/GenBank/DDBJ databases">
        <title>Evolutionary Origins and Diversification of the Mycorrhizal Mutualists.</title>
        <authorList>
            <consortium name="DOE Joint Genome Institute"/>
            <consortium name="Mycorrhizal Genomics Consortium"/>
            <person name="Kohler A."/>
            <person name="Kuo A."/>
            <person name="Nagy L.G."/>
            <person name="Floudas D."/>
            <person name="Copeland A."/>
            <person name="Barry K.W."/>
            <person name="Cichocki N."/>
            <person name="Veneault-Fourrey C."/>
            <person name="LaButti K."/>
            <person name="Lindquist E.A."/>
            <person name="Lipzen A."/>
            <person name="Lundell T."/>
            <person name="Morin E."/>
            <person name="Murat C."/>
            <person name="Riley R."/>
            <person name="Ohm R."/>
            <person name="Sun H."/>
            <person name="Tunlid A."/>
            <person name="Henrissat B."/>
            <person name="Grigoriev I.V."/>
            <person name="Hibbett D.S."/>
            <person name="Martin F."/>
        </authorList>
    </citation>
    <scope>NUCLEOTIDE SEQUENCE [LARGE SCALE GENOMIC DNA]</scope>
    <source>
        <strain evidence="3">F 1598</strain>
    </source>
</reference>
<sequence>MTPYIKGPIQHLLIETFDISAHLTHRERISDLHVVYAKYLAIQDVAKKLSQMEVVATWTHKKPILEDIIQVFMSKSGYFNCPQKLFPKVSVIPNMQEWLENGEDALADADVWGDKKSSYKSLQEILALHNSSGGKKGKRGHKGKKKQNVPASIHSSEEVVNGKGKGERQSKDGRGW</sequence>
<protein>
    <submittedName>
        <fullName evidence="2">Uncharacterized protein</fullName>
    </submittedName>
</protein>
<feature type="compositionally biased region" description="Basic and acidic residues" evidence="1">
    <location>
        <begin position="164"/>
        <end position="176"/>
    </location>
</feature>
<evidence type="ECO:0000256" key="1">
    <source>
        <dbReference type="SAM" id="MobiDB-lite"/>
    </source>
</evidence>
<feature type="region of interest" description="Disordered" evidence="1">
    <location>
        <begin position="130"/>
        <end position="176"/>
    </location>
</feature>
<keyword evidence="3" id="KW-1185">Reference proteome</keyword>
<dbReference type="Proteomes" id="UP000054166">
    <property type="component" value="Unassembled WGS sequence"/>
</dbReference>
<name>A0A0C3B6S1_PILCF</name>
<evidence type="ECO:0000313" key="3">
    <source>
        <dbReference type="Proteomes" id="UP000054166"/>
    </source>
</evidence>
<reference evidence="2 3" key="1">
    <citation type="submission" date="2014-04" db="EMBL/GenBank/DDBJ databases">
        <authorList>
            <consortium name="DOE Joint Genome Institute"/>
            <person name="Kuo A."/>
            <person name="Tarkka M."/>
            <person name="Buscot F."/>
            <person name="Kohler A."/>
            <person name="Nagy L.G."/>
            <person name="Floudas D."/>
            <person name="Copeland A."/>
            <person name="Barry K.W."/>
            <person name="Cichocki N."/>
            <person name="Veneault-Fourrey C."/>
            <person name="LaButti K."/>
            <person name="Lindquist E.A."/>
            <person name="Lipzen A."/>
            <person name="Lundell T."/>
            <person name="Morin E."/>
            <person name="Murat C."/>
            <person name="Sun H."/>
            <person name="Tunlid A."/>
            <person name="Henrissat B."/>
            <person name="Grigoriev I.V."/>
            <person name="Hibbett D.S."/>
            <person name="Martin F."/>
            <person name="Nordberg H.P."/>
            <person name="Cantor M.N."/>
            <person name="Hua S.X."/>
        </authorList>
    </citation>
    <scope>NUCLEOTIDE SEQUENCE [LARGE SCALE GENOMIC DNA]</scope>
    <source>
        <strain evidence="2 3">F 1598</strain>
    </source>
</reference>
<feature type="compositionally biased region" description="Basic residues" evidence="1">
    <location>
        <begin position="135"/>
        <end position="147"/>
    </location>
</feature>
<evidence type="ECO:0000313" key="2">
    <source>
        <dbReference type="EMBL" id="KIM73027.1"/>
    </source>
</evidence>
<dbReference type="EMBL" id="KN833096">
    <property type="protein sequence ID" value="KIM73027.1"/>
    <property type="molecule type" value="Genomic_DNA"/>
</dbReference>
<dbReference type="OrthoDB" id="3070904at2759"/>
<proteinExistence type="predicted"/>
<gene>
    <name evidence="2" type="ORF">PILCRDRAFT_15581</name>
</gene>
<dbReference type="AlphaFoldDB" id="A0A0C3B6S1"/>
<dbReference type="HOGENOM" id="CLU_098362_0_0_1"/>
<dbReference type="InParanoid" id="A0A0C3B6S1"/>